<proteinExistence type="predicted"/>
<accession>A0ABS7IY33</accession>
<feature type="signal peptide" evidence="2">
    <location>
        <begin position="1"/>
        <end position="22"/>
    </location>
</feature>
<organism evidence="3 4">
    <name type="scientific">Qipengyuania polymorpha</name>
    <dbReference type="NCBI Taxonomy" id="2867234"/>
    <lineage>
        <taxon>Bacteria</taxon>
        <taxon>Pseudomonadati</taxon>
        <taxon>Pseudomonadota</taxon>
        <taxon>Alphaproteobacteria</taxon>
        <taxon>Sphingomonadales</taxon>
        <taxon>Erythrobacteraceae</taxon>
        <taxon>Qipengyuania</taxon>
    </lineage>
</organism>
<name>A0ABS7IY33_9SPHN</name>
<keyword evidence="4" id="KW-1185">Reference proteome</keyword>
<keyword evidence="2" id="KW-0732">Signal</keyword>
<evidence type="ECO:0000313" key="4">
    <source>
        <dbReference type="Proteomes" id="UP000783253"/>
    </source>
</evidence>
<dbReference type="RefSeq" id="WP_221573877.1">
    <property type="nucleotide sequence ID" value="NZ_JAIGNK010000003.1"/>
</dbReference>
<dbReference type="PROSITE" id="PS51257">
    <property type="entry name" value="PROKAR_LIPOPROTEIN"/>
    <property type="match status" value="1"/>
</dbReference>
<evidence type="ECO:0000256" key="2">
    <source>
        <dbReference type="SAM" id="SignalP"/>
    </source>
</evidence>
<protein>
    <recommendedName>
        <fullName evidence="5">Secreted protein</fullName>
    </recommendedName>
</protein>
<reference evidence="3 4" key="1">
    <citation type="submission" date="2021-08" db="EMBL/GenBank/DDBJ databases">
        <title>Comparative Genomics Analysis of the Genus Qipengyuania Reveals Extensive Genetic Diversity and Metabolic Versatility, Including the Description of Fifteen Novel Species.</title>
        <authorList>
            <person name="Liu Y."/>
        </authorList>
    </citation>
    <scope>NUCLEOTIDE SEQUENCE [LARGE SCALE GENOMIC DNA]</scope>
    <source>
        <strain evidence="3 4">1NDH17</strain>
    </source>
</reference>
<comment type="caution">
    <text evidence="3">The sequence shown here is derived from an EMBL/GenBank/DDBJ whole genome shotgun (WGS) entry which is preliminary data.</text>
</comment>
<evidence type="ECO:0000256" key="1">
    <source>
        <dbReference type="SAM" id="MobiDB-lite"/>
    </source>
</evidence>
<sequence length="66" mass="6915">MKRLVLLPVLALAACNSSTEGADPGPVTQEEAEALDDAASMLDEQRMPDETPEAETQPETGGGETE</sequence>
<feature type="region of interest" description="Disordered" evidence="1">
    <location>
        <begin position="36"/>
        <end position="66"/>
    </location>
</feature>
<feature type="chain" id="PRO_5047369930" description="Secreted protein" evidence="2">
    <location>
        <begin position="23"/>
        <end position="66"/>
    </location>
</feature>
<gene>
    <name evidence="3" type="ORF">K3152_09430</name>
</gene>
<evidence type="ECO:0008006" key="5">
    <source>
        <dbReference type="Google" id="ProtNLM"/>
    </source>
</evidence>
<dbReference type="EMBL" id="JAIGNK010000003">
    <property type="protein sequence ID" value="MBX7458466.1"/>
    <property type="molecule type" value="Genomic_DNA"/>
</dbReference>
<dbReference type="Proteomes" id="UP000783253">
    <property type="component" value="Unassembled WGS sequence"/>
</dbReference>
<evidence type="ECO:0000313" key="3">
    <source>
        <dbReference type="EMBL" id="MBX7458466.1"/>
    </source>
</evidence>